<dbReference type="AlphaFoldDB" id="A0A2H0LRU1"/>
<protein>
    <submittedName>
        <fullName evidence="5">Transcriptional regulator</fullName>
    </submittedName>
</protein>
<dbReference type="PANTHER" id="PTHR43132:SF2">
    <property type="entry name" value="ARSENICAL RESISTANCE OPERON REPRESSOR ARSR-RELATED"/>
    <property type="match status" value="1"/>
</dbReference>
<dbReference type="InterPro" id="IPR001845">
    <property type="entry name" value="HTH_ArsR_DNA-bd_dom"/>
</dbReference>
<feature type="domain" description="HTH arsR-type" evidence="4">
    <location>
        <begin position="1"/>
        <end position="95"/>
    </location>
</feature>
<dbReference type="InterPro" id="IPR036388">
    <property type="entry name" value="WH-like_DNA-bd_sf"/>
</dbReference>
<comment type="caution">
    <text evidence="5">The sequence shown here is derived from an EMBL/GenBank/DDBJ whole genome shotgun (WGS) entry which is preliminary data.</text>
</comment>
<reference evidence="5 6" key="1">
    <citation type="submission" date="2017-09" db="EMBL/GenBank/DDBJ databases">
        <title>Depth-based differentiation of microbial function through sediment-hosted aquifers and enrichment of novel symbionts in the deep terrestrial subsurface.</title>
        <authorList>
            <person name="Probst A.J."/>
            <person name="Ladd B."/>
            <person name="Jarett J.K."/>
            <person name="Geller-Mcgrath D.E."/>
            <person name="Sieber C.M."/>
            <person name="Emerson J.B."/>
            <person name="Anantharaman K."/>
            <person name="Thomas B.C."/>
            <person name="Malmstrom R."/>
            <person name="Stieglmeier M."/>
            <person name="Klingl A."/>
            <person name="Woyke T."/>
            <person name="Ryan C.M."/>
            <person name="Banfield J.F."/>
        </authorList>
    </citation>
    <scope>NUCLEOTIDE SEQUENCE [LARGE SCALE GENOMIC DNA]</scope>
    <source>
        <strain evidence="5">CG11_big_fil_rev_8_21_14_0_20_45_26</strain>
    </source>
</reference>
<accession>A0A2H0LRU1</accession>
<organism evidence="5 6">
    <name type="scientific">Candidatus Abzuiibacterium crystallinum</name>
    <dbReference type="NCBI Taxonomy" id="1974748"/>
    <lineage>
        <taxon>Bacteria</taxon>
        <taxon>Pseudomonadati</taxon>
        <taxon>Candidatus Omnitrophota</taxon>
        <taxon>Candidatus Abzuiibacterium</taxon>
    </lineage>
</organism>
<dbReference type="Pfam" id="PF01022">
    <property type="entry name" value="HTH_5"/>
    <property type="match status" value="1"/>
</dbReference>
<dbReference type="InterPro" id="IPR051011">
    <property type="entry name" value="Metal_resp_trans_reg"/>
</dbReference>
<dbReference type="GO" id="GO:0003677">
    <property type="term" value="F:DNA binding"/>
    <property type="evidence" value="ECO:0007669"/>
    <property type="project" value="UniProtKB-KW"/>
</dbReference>
<dbReference type="PANTHER" id="PTHR43132">
    <property type="entry name" value="ARSENICAL RESISTANCE OPERON REPRESSOR ARSR-RELATED"/>
    <property type="match status" value="1"/>
</dbReference>
<dbReference type="PROSITE" id="PS50987">
    <property type="entry name" value="HTH_ARSR_2"/>
    <property type="match status" value="1"/>
</dbReference>
<dbReference type="InterPro" id="IPR011991">
    <property type="entry name" value="ArsR-like_HTH"/>
</dbReference>
<gene>
    <name evidence="5" type="ORF">COV74_04820</name>
</gene>
<evidence type="ECO:0000313" key="5">
    <source>
        <dbReference type="EMBL" id="PIQ86384.1"/>
    </source>
</evidence>
<keyword evidence="1" id="KW-0805">Transcription regulation</keyword>
<keyword evidence="3" id="KW-0804">Transcription</keyword>
<dbReference type="GO" id="GO:0003700">
    <property type="term" value="F:DNA-binding transcription factor activity"/>
    <property type="evidence" value="ECO:0007669"/>
    <property type="project" value="InterPro"/>
</dbReference>
<keyword evidence="2" id="KW-0238">DNA-binding</keyword>
<dbReference type="SMART" id="SM00418">
    <property type="entry name" value="HTH_ARSR"/>
    <property type="match status" value="1"/>
</dbReference>
<dbReference type="EMBL" id="PCVY01000044">
    <property type="protein sequence ID" value="PIQ86384.1"/>
    <property type="molecule type" value="Genomic_DNA"/>
</dbReference>
<evidence type="ECO:0000313" key="6">
    <source>
        <dbReference type="Proteomes" id="UP000230859"/>
    </source>
</evidence>
<evidence type="ECO:0000256" key="2">
    <source>
        <dbReference type="ARBA" id="ARBA00023125"/>
    </source>
</evidence>
<evidence type="ECO:0000259" key="4">
    <source>
        <dbReference type="PROSITE" id="PS50987"/>
    </source>
</evidence>
<name>A0A2H0LRU1_9BACT</name>
<evidence type="ECO:0000256" key="1">
    <source>
        <dbReference type="ARBA" id="ARBA00023015"/>
    </source>
</evidence>
<evidence type="ECO:0000256" key="3">
    <source>
        <dbReference type="ARBA" id="ARBA00023163"/>
    </source>
</evidence>
<dbReference type="InterPro" id="IPR036390">
    <property type="entry name" value="WH_DNA-bd_sf"/>
</dbReference>
<dbReference type="NCBIfam" id="NF033788">
    <property type="entry name" value="HTH_metalloreg"/>
    <property type="match status" value="1"/>
</dbReference>
<sequence length="116" mass="13457">MKLKDSQIIFQALADATRFRILNLLGEGELCVCDLTRVLKEPQSKVSRHLAYLRRSGLVQTRKEGLWMYYRLAKPGNKGFRSILKACGCCRSEFKELKQDLKVFRQNKKRLISCCT</sequence>
<proteinExistence type="predicted"/>
<dbReference type="PRINTS" id="PR00778">
    <property type="entry name" value="HTHARSR"/>
</dbReference>
<dbReference type="SUPFAM" id="SSF46785">
    <property type="entry name" value="Winged helix' DNA-binding domain"/>
    <property type="match status" value="1"/>
</dbReference>
<dbReference type="Gene3D" id="1.10.10.10">
    <property type="entry name" value="Winged helix-like DNA-binding domain superfamily/Winged helix DNA-binding domain"/>
    <property type="match status" value="1"/>
</dbReference>
<dbReference type="Proteomes" id="UP000230859">
    <property type="component" value="Unassembled WGS sequence"/>
</dbReference>
<dbReference type="CDD" id="cd00090">
    <property type="entry name" value="HTH_ARSR"/>
    <property type="match status" value="1"/>
</dbReference>